<evidence type="ECO:0000256" key="1">
    <source>
        <dbReference type="ARBA" id="ARBA00004651"/>
    </source>
</evidence>
<keyword evidence="7 10" id="KW-1133">Transmembrane helix</keyword>
<dbReference type="GO" id="GO:0005886">
    <property type="term" value="C:plasma membrane"/>
    <property type="evidence" value="ECO:0007669"/>
    <property type="project" value="UniProtKB-SubCell"/>
</dbReference>
<dbReference type="InterPro" id="IPR001734">
    <property type="entry name" value="Na/solute_symporter"/>
</dbReference>
<organism evidence="11 12">
    <name type="scientific">Metallococcus carri</name>
    <dbReference type="NCBI Taxonomy" id="1656884"/>
    <lineage>
        <taxon>Bacteria</taxon>
        <taxon>Bacillati</taxon>
        <taxon>Actinomycetota</taxon>
        <taxon>Actinomycetes</taxon>
        <taxon>Micrococcales</taxon>
        <taxon>Dermacoccaceae</taxon>
        <taxon>Metallococcus</taxon>
    </lineage>
</organism>
<feature type="transmembrane region" description="Helical" evidence="10">
    <location>
        <begin position="285"/>
        <end position="318"/>
    </location>
</feature>
<keyword evidence="3" id="KW-0813">Transport</keyword>
<comment type="caution">
    <text evidence="11">The sequence shown here is derived from an EMBL/GenBank/DDBJ whole genome shotgun (WGS) entry which is preliminary data.</text>
</comment>
<dbReference type="PANTHER" id="PTHR48086:SF6">
    <property type="entry name" value="CATION_ACETATE SYMPORTER ACTP"/>
    <property type="match status" value="1"/>
</dbReference>
<feature type="transmembrane region" description="Helical" evidence="10">
    <location>
        <begin position="127"/>
        <end position="145"/>
    </location>
</feature>
<evidence type="ECO:0000256" key="3">
    <source>
        <dbReference type="ARBA" id="ARBA00022448"/>
    </source>
</evidence>
<evidence type="ECO:0000256" key="9">
    <source>
        <dbReference type="RuleBase" id="RU362091"/>
    </source>
</evidence>
<comment type="subcellular location">
    <subcellularLocation>
        <location evidence="1">Cell membrane</location>
        <topology evidence="1">Multi-pass membrane protein</topology>
    </subcellularLocation>
</comment>
<dbReference type="CDD" id="cd11480">
    <property type="entry name" value="SLC5sbd_u4"/>
    <property type="match status" value="1"/>
</dbReference>
<keyword evidence="5 10" id="KW-0812">Transmembrane</keyword>
<proteinExistence type="inferred from homology"/>
<evidence type="ECO:0000256" key="10">
    <source>
        <dbReference type="SAM" id="Phobius"/>
    </source>
</evidence>
<reference evidence="11" key="1">
    <citation type="submission" date="2020-03" db="EMBL/GenBank/DDBJ databases">
        <title>Draft sequencing of Calidifontibacter sp. DB0510.</title>
        <authorList>
            <person name="Kim D.-U."/>
        </authorList>
    </citation>
    <scope>NUCLEOTIDE SEQUENCE</scope>
    <source>
        <strain evidence="11">DB0510</strain>
    </source>
</reference>
<dbReference type="GO" id="GO:0015293">
    <property type="term" value="F:symporter activity"/>
    <property type="evidence" value="ECO:0007669"/>
    <property type="project" value="UniProtKB-KW"/>
</dbReference>
<dbReference type="GO" id="GO:0006847">
    <property type="term" value="P:plasma membrane acetate transport"/>
    <property type="evidence" value="ECO:0007669"/>
    <property type="project" value="TreeGrafter"/>
</dbReference>
<dbReference type="AlphaFoldDB" id="A0A967B2L8"/>
<dbReference type="Pfam" id="PF00474">
    <property type="entry name" value="SSF"/>
    <property type="match status" value="2"/>
</dbReference>
<dbReference type="Gene3D" id="1.20.1730.10">
    <property type="entry name" value="Sodium/glucose cotransporter"/>
    <property type="match status" value="1"/>
</dbReference>
<keyword evidence="6" id="KW-0769">Symport</keyword>
<evidence type="ECO:0000256" key="4">
    <source>
        <dbReference type="ARBA" id="ARBA00022475"/>
    </source>
</evidence>
<evidence type="ECO:0000256" key="2">
    <source>
        <dbReference type="ARBA" id="ARBA00006434"/>
    </source>
</evidence>
<keyword evidence="8 10" id="KW-0472">Membrane</keyword>
<dbReference type="PROSITE" id="PS50283">
    <property type="entry name" value="NA_SOLUT_SYMP_3"/>
    <property type="match status" value="1"/>
</dbReference>
<feature type="transmembrane region" description="Helical" evidence="10">
    <location>
        <begin position="339"/>
        <end position="358"/>
    </location>
</feature>
<evidence type="ECO:0000313" key="11">
    <source>
        <dbReference type="EMBL" id="NHN56398.1"/>
    </source>
</evidence>
<feature type="transmembrane region" description="Helical" evidence="10">
    <location>
        <begin position="48"/>
        <end position="70"/>
    </location>
</feature>
<evidence type="ECO:0000313" key="12">
    <source>
        <dbReference type="Proteomes" id="UP000744769"/>
    </source>
</evidence>
<dbReference type="EMBL" id="JAAOIV010000008">
    <property type="protein sequence ID" value="NHN56398.1"/>
    <property type="molecule type" value="Genomic_DNA"/>
</dbReference>
<evidence type="ECO:0000256" key="7">
    <source>
        <dbReference type="ARBA" id="ARBA00022989"/>
    </source>
</evidence>
<dbReference type="PANTHER" id="PTHR48086">
    <property type="entry name" value="SODIUM/PROLINE SYMPORTER-RELATED"/>
    <property type="match status" value="1"/>
</dbReference>
<name>A0A967B2L8_9MICO</name>
<feature type="transmembrane region" description="Helical" evidence="10">
    <location>
        <begin position="157"/>
        <end position="176"/>
    </location>
</feature>
<feature type="transmembrane region" description="Helical" evidence="10">
    <location>
        <begin position="21"/>
        <end position="42"/>
    </location>
</feature>
<feature type="transmembrane region" description="Helical" evidence="10">
    <location>
        <begin position="364"/>
        <end position="383"/>
    </location>
</feature>
<comment type="similarity">
    <text evidence="2 9">Belongs to the sodium:solute symporter (SSF) (TC 2.A.21) family.</text>
</comment>
<feature type="transmembrane region" description="Helical" evidence="10">
    <location>
        <begin position="204"/>
        <end position="229"/>
    </location>
</feature>
<dbReference type="Proteomes" id="UP000744769">
    <property type="component" value="Unassembled WGS sequence"/>
</dbReference>
<feature type="transmembrane region" description="Helical" evidence="10">
    <location>
        <begin position="90"/>
        <end position="107"/>
    </location>
</feature>
<evidence type="ECO:0000256" key="6">
    <source>
        <dbReference type="ARBA" id="ARBA00022847"/>
    </source>
</evidence>
<keyword evidence="4" id="KW-1003">Cell membrane</keyword>
<protein>
    <submittedName>
        <fullName evidence="11">Cation acetate symporter</fullName>
    </submittedName>
</protein>
<accession>A0A967B2L8</accession>
<dbReference type="InterPro" id="IPR050277">
    <property type="entry name" value="Sodium:Solute_Symporter"/>
</dbReference>
<evidence type="ECO:0000256" key="8">
    <source>
        <dbReference type="ARBA" id="ARBA00023136"/>
    </source>
</evidence>
<gene>
    <name evidence="11" type="ORF">G9U51_11480</name>
</gene>
<dbReference type="InterPro" id="IPR038377">
    <property type="entry name" value="Na/Glc_symporter_sf"/>
</dbReference>
<keyword evidence="12" id="KW-1185">Reference proteome</keyword>
<feature type="transmembrane region" description="Helical" evidence="10">
    <location>
        <begin position="241"/>
        <end position="265"/>
    </location>
</feature>
<evidence type="ECO:0000256" key="5">
    <source>
        <dbReference type="ARBA" id="ARBA00022692"/>
    </source>
</evidence>
<dbReference type="GO" id="GO:0015123">
    <property type="term" value="F:acetate transmembrane transporter activity"/>
    <property type="evidence" value="ECO:0007669"/>
    <property type="project" value="TreeGrafter"/>
</dbReference>
<sequence>MARATTDFYVAGRTVSSWRNASAIGGEFLSAASFLGIASLVFERGAPTAWLPVGYTLGYLVLLVLVAAPLRRSGAYTVPDFAELRLESRAARLVCSALVVAVGWLYALPQLQGAGVVLRHVTGWPRWVGTLVVALVVGANVAVAGMRSITVVQALQYWVKLTAICIPAFVLLAVWLRDGRPAPTGLTDGWWDPVPGPSSGPGLWLTYSTLVALCFGTMGLPHVVVRFYTNPTGREARHTTVAVLVLLGVFYVWTPLYGFFGRIYLRDAPADDTLVLRLPDVAVPGVGGSLLSALLAGGAFAAFLSTTSGLVLSVAGVLDQDVVRPRAHRSPATSFRASTALAVVTPTVVALAATPLRLSTAVGYAFALAAATFAPLIVLGVWWPRLTGPGAIAGMLTGATTTAVSAALSGQVPAGWAAALTEQPALWTVPLATLVSVAVSLATHTSTPPHSLQTLQRLHTPENLSAGS</sequence>